<sequence>MFPDNENPAIEQPFSFKEVKNCLRRLKSGKSPGCDGIPNELLKNLRTNWILYIQAMFNHILEIGGTPVCWSEVILTMLHKKGDVNDPNNFRGIALVNCIAKVFTQLVNQRLVSWAADNNLIPEEQAGFLKGRGCQDNVLTLDTALQIYLRQKGASCFGLFVDFRRAFDFIPHHLLWPKLLSIGLSKKIVNILRCIYDKTTLRVRSNGDFSKPVEVTTGVFQGETLSPLLFILFISDIVSFFRDKGLTGLQLNGLRDLLMLLYADDLVILLRRQMDVLKALRAFEEYCSRNGLEVNAEKTKLVPFSKSGFRKKFPKSFIYKNSAVEVVNSYVYLGTTFTTTATGRRAALDAVKKSNAACSVSLGILIRLHADSWAGKQKIYGAIVRTSLLYLAGIWGLEHLETIEKAQVGFFKRLLQLPRCTPEYAIRLET</sequence>
<dbReference type="Proteomes" id="UP000786811">
    <property type="component" value="Unassembled WGS sequence"/>
</dbReference>
<protein>
    <submittedName>
        <fullName evidence="2">Similar to X-element\ORF2: Probable RNA-directed DNA polymerase from transposon X-element (Drosophila melanogaster)</fullName>
    </submittedName>
</protein>
<dbReference type="EMBL" id="CAJNRD030001118">
    <property type="protein sequence ID" value="CAG5085021.1"/>
    <property type="molecule type" value="Genomic_DNA"/>
</dbReference>
<dbReference type="Gene3D" id="3.30.70.270">
    <property type="match status" value="1"/>
</dbReference>
<keyword evidence="2" id="KW-0548">Nucleotidyltransferase</keyword>
<dbReference type="PANTHER" id="PTHR19446">
    <property type="entry name" value="REVERSE TRANSCRIPTASES"/>
    <property type="match status" value="1"/>
</dbReference>
<keyword evidence="3" id="KW-1185">Reference proteome</keyword>
<dbReference type="InterPro" id="IPR043502">
    <property type="entry name" value="DNA/RNA_pol_sf"/>
</dbReference>
<accession>A0A8J2H9S7</accession>
<gene>
    <name evidence="2" type="ORF">HICCMSTLAB_LOCUS4255</name>
</gene>
<dbReference type="InterPro" id="IPR043128">
    <property type="entry name" value="Rev_trsase/Diguanyl_cyclase"/>
</dbReference>
<dbReference type="OrthoDB" id="7615957at2759"/>
<name>A0A8J2H9S7_COTCN</name>
<reference evidence="2" key="1">
    <citation type="submission" date="2021-04" db="EMBL/GenBank/DDBJ databases">
        <authorList>
            <person name="Chebbi M.A.C M."/>
        </authorList>
    </citation>
    <scope>NUCLEOTIDE SEQUENCE</scope>
</reference>
<evidence type="ECO:0000313" key="2">
    <source>
        <dbReference type="EMBL" id="CAG5085021.1"/>
    </source>
</evidence>
<dbReference type="InterPro" id="IPR000477">
    <property type="entry name" value="RT_dom"/>
</dbReference>
<keyword evidence="2" id="KW-0695">RNA-directed DNA polymerase</keyword>
<proteinExistence type="predicted"/>
<feature type="domain" description="Reverse transcriptase" evidence="1">
    <location>
        <begin position="59"/>
        <end position="337"/>
    </location>
</feature>
<evidence type="ECO:0000259" key="1">
    <source>
        <dbReference type="PROSITE" id="PS50878"/>
    </source>
</evidence>
<dbReference type="CDD" id="cd01650">
    <property type="entry name" value="RT_nLTR_like"/>
    <property type="match status" value="1"/>
</dbReference>
<dbReference type="GO" id="GO:0003964">
    <property type="term" value="F:RNA-directed DNA polymerase activity"/>
    <property type="evidence" value="ECO:0007669"/>
    <property type="project" value="UniProtKB-KW"/>
</dbReference>
<comment type="caution">
    <text evidence="2">The sequence shown here is derived from an EMBL/GenBank/DDBJ whole genome shotgun (WGS) entry which is preliminary data.</text>
</comment>
<keyword evidence="2" id="KW-0808">Transferase</keyword>
<dbReference type="SUPFAM" id="SSF56672">
    <property type="entry name" value="DNA/RNA polymerases"/>
    <property type="match status" value="1"/>
</dbReference>
<evidence type="ECO:0000313" key="3">
    <source>
        <dbReference type="Proteomes" id="UP000786811"/>
    </source>
</evidence>
<dbReference type="AlphaFoldDB" id="A0A8J2H9S7"/>
<dbReference type="PROSITE" id="PS50878">
    <property type="entry name" value="RT_POL"/>
    <property type="match status" value="1"/>
</dbReference>
<organism evidence="2 3">
    <name type="scientific">Cotesia congregata</name>
    <name type="common">Parasitoid wasp</name>
    <name type="synonym">Apanteles congregatus</name>
    <dbReference type="NCBI Taxonomy" id="51543"/>
    <lineage>
        <taxon>Eukaryota</taxon>
        <taxon>Metazoa</taxon>
        <taxon>Ecdysozoa</taxon>
        <taxon>Arthropoda</taxon>
        <taxon>Hexapoda</taxon>
        <taxon>Insecta</taxon>
        <taxon>Pterygota</taxon>
        <taxon>Neoptera</taxon>
        <taxon>Endopterygota</taxon>
        <taxon>Hymenoptera</taxon>
        <taxon>Apocrita</taxon>
        <taxon>Ichneumonoidea</taxon>
        <taxon>Braconidae</taxon>
        <taxon>Microgastrinae</taxon>
        <taxon>Cotesia</taxon>
    </lineage>
</organism>
<dbReference type="Pfam" id="PF00078">
    <property type="entry name" value="RVT_1"/>
    <property type="match status" value="1"/>
</dbReference>